<dbReference type="AlphaFoldDB" id="A0A176X9E9"/>
<name>A0A176X9E9_AGRTU</name>
<feature type="compositionally biased region" description="Polar residues" evidence="1">
    <location>
        <begin position="135"/>
        <end position="146"/>
    </location>
</feature>
<accession>A0A176X9E9</accession>
<evidence type="ECO:0000256" key="1">
    <source>
        <dbReference type="SAM" id="MobiDB-lite"/>
    </source>
</evidence>
<evidence type="ECO:0000313" key="2">
    <source>
        <dbReference type="EMBL" id="OAE43750.1"/>
    </source>
</evidence>
<reference evidence="2 3" key="1">
    <citation type="submission" date="2016-05" db="EMBL/GenBank/DDBJ databases">
        <authorList>
            <person name="Lavstsen T."/>
            <person name="Jespersen J.S."/>
        </authorList>
    </citation>
    <scope>NUCLEOTIDE SEQUENCE [LARGE SCALE GENOMIC DNA]</scope>
    <source>
        <strain evidence="2 3">KCJ1736</strain>
    </source>
</reference>
<gene>
    <name evidence="2" type="ORF">A7J57_05730</name>
</gene>
<sequence length="146" mass="16312">MIIKTMPTYGLAWHMLAKTKLVLGDRLAFESAFLQSWIVSPHERWLAQERLMLVASNGSENDDTIRPAIKSDIRALLQTNSGFLFVLDLYRRDVGFRDGVTEVLEAMPGDIQRRFLFRLQSPSPADSSGRVPDGTPSTQGKTVTSS</sequence>
<dbReference type="EMBL" id="LXPS01000022">
    <property type="protein sequence ID" value="OAE43750.1"/>
    <property type="molecule type" value="Genomic_DNA"/>
</dbReference>
<dbReference type="Proteomes" id="UP000077098">
    <property type="component" value="Unassembled WGS sequence"/>
</dbReference>
<comment type="caution">
    <text evidence="2">The sequence shown here is derived from an EMBL/GenBank/DDBJ whole genome shotgun (WGS) entry which is preliminary data.</text>
</comment>
<evidence type="ECO:0000313" key="3">
    <source>
        <dbReference type="Proteomes" id="UP000077098"/>
    </source>
</evidence>
<proteinExistence type="predicted"/>
<protein>
    <submittedName>
        <fullName evidence="2">Uncharacterized protein</fullName>
    </submittedName>
</protein>
<feature type="region of interest" description="Disordered" evidence="1">
    <location>
        <begin position="122"/>
        <end position="146"/>
    </location>
</feature>
<organism evidence="2 3">
    <name type="scientific">Agrobacterium tumefaciens</name>
    <dbReference type="NCBI Taxonomy" id="358"/>
    <lineage>
        <taxon>Bacteria</taxon>
        <taxon>Pseudomonadati</taxon>
        <taxon>Pseudomonadota</taxon>
        <taxon>Alphaproteobacteria</taxon>
        <taxon>Hyphomicrobiales</taxon>
        <taxon>Rhizobiaceae</taxon>
        <taxon>Rhizobium/Agrobacterium group</taxon>
        <taxon>Agrobacterium</taxon>
        <taxon>Agrobacterium tumefaciens complex</taxon>
    </lineage>
</organism>